<dbReference type="EMBL" id="JAHWGI010001430">
    <property type="protein sequence ID" value="KAK3931759.1"/>
    <property type="molecule type" value="Genomic_DNA"/>
</dbReference>
<evidence type="ECO:0000313" key="3">
    <source>
        <dbReference type="Proteomes" id="UP001219518"/>
    </source>
</evidence>
<sequence length="159" mass="18540">MNLEYYKRRCENLEETLRDCWNRIGSVLNETMVLGGVAVQQGPISDMVDLDETLYEPAELEKIVADEQEKVVGAKEEKHIETEVLQKQNKQTKRRQHLPSPIKHVCKLPRCPEHQPFYESSNRKLKQYSPRTRRMGTTKRSKSPKNLWSLDMPSSKSLT</sequence>
<feature type="region of interest" description="Disordered" evidence="1">
    <location>
        <begin position="113"/>
        <end position="159"/>
    </location>
</feature>
<reference evidence="2" key="1">
    <citation type="submission" date="2021-07" db="EMBL/GenBank/DDBJ databases">
        <authorList>
            <person name="Catto M.A."/>
            <person name="Jacobson A."/>
            <person name="Kennedy G."/>
            <person name="Labadie P."/>
            <person name="Hunt B.G."/>
            <person name="Srinivasan R."/>
        </authorList>
    </citation>
    <scope>NUCLEOTIDE SEQUENCE</scope>
    <source>
        <strain evidence="2">PL_HMW_Pooled</strain>
        <tissue evidence="2">Head</tissue>
    </source>
</reference>
<evidence type="ECO:0000256" key="1">
    <source>
        <dbReference type="SAM" id="MobiDB-lite"/>
    </source>
</evidence>
<protein>
    <submittedName>
        <fullName evidence="2">Protein translocase subunit</fullName>
    </submittedName>
</protein>
<dbReference type="AlphaFoldDB" id="A0AAE1LV10"/>
<accession>A0AAE1LV10</accession>
<proteinExistence type="predicted"/>
<feature type="compositionally biased region" description="Basic residues" evidence="1">
    <location>
        <begin position="123"/>
        <end position="143"/>
    </location>
</feature>
<keyword evidence="3" id="KW-1185">Reference proteome</keyword>
<gene>
    <name evidence="2" type="ORF">KUF71_008978</name>
</gene>
<organism evidence="2 3">
    <name type="scientific">Frankliniella fusca</name>
    <dbReference type="NCBI Taxonomy" id="407009"/>
    <lineage>
        <taxon>Eukaryota</taxon>
        <taxon>Metazoa</taxon>
        <taxon>Ecdysozoa</taxon>
        <taxon>Arthropoda</taxon>
        <taxon>Hexapoda</taxon>
        <taxon>Insecta</taxon>
        <taxon>Pterygota</taxon>
        <taxon>Neoptera</taxon>
        <taxon>Paraneoptera</taxon>
        <taxon>Thysanoptera</taxon>
        <taxon>Terebrantia</taxon>
        <taxon>Thripoidea</taxon>
        <taxon>Thripidae</taxon>
        <taxon>Frankliniella</taxon>
    </lineage>
</organism>
<dbReference type="Proteomes" id="UP001219518">
    <property type="component" value="Unassembled WGS sequence"/>
</dbReference>
<reference evidence="2" key="2">
    <citation type="journal article" date="2023" name="BMC Genomics">
        <title>Pest status, molecular evolution, and epigenetic factors derived from the genome assembly of Frankliniella fusca, a thysanopteran phytovirus vector.</title>
        <authorList>
            <person name="Catto M.A."/>
            <person name="Labadie P.E."/>
            <person name="Jacobson A.L."/>
            <person name="Kennedy G.G."/>
            <person name="Srinivasan R."/>
            <person name="Hunt B.G."/>
        </authorList>
    </citation>
    <scope>NUCLEOTIDE SEQUENCE</scope>
    <source>
        <strain evidence="2">PL_HMW_Pooled</strain>
    </source>
</reference>
<evidence type="ECO:0000313" key="2">
    <source>
        <dbReference type="EMBL" id="KAK3931759.1"/>
    </source>
</evidence>
<comment type="caution">
    <text evidence="2">The sequence shown here is derived from an EMBL/GenBank/DDBJ whole genome shotgun (WGS) entry which is preliminary data.</text>
</comment>
<name>A0AAE1LV10_9NEOP</name>